<dbReference type="Proteomes" id="UP000479710">
    <property type="component" value="Unassembled WGS sequence"/>
</dbReference>
<evidence type="ECO:0000256" key="4">
    <source>
        <dbReference type="PROSITE-ProRule" id="PRU00266"/>
    </source>
</evidence>
<evidence type="ECO:0000256" key="2">
    <source>
        <dbReference type="ARBA" id="ARBA00022884"/>
    </source>
</evidence>
<feature type="region of interest" description="Disordered" evidence="5">
    <location>
        <begin position="1"/>
        <end position="26"/>
    </location>
</feature>
<proteinExistence type="predicted"/>
<dbReference type="PANTHER" id="PTHR46031">
    <property type="match status" value="1"/>
</dbReference>
<dbReference type="PANTHER" id="PTHR46031:SF37">
    <property type="entry name" value="DRBM DOMAIN-CONTAINING PROTEIN"/>
    <property type="match status" value="1"/>
</dbReference>
<comment type="caution">
    <text evidence="7">The sequence shown here is derived from an EMBL/GenBank/DDBJ whole genome shotgun (WGS) entry which is preliminary data.</text>
</comment>
<feature type="compositionally biased region" description="Basic and acidic residues" evidence="5">
    <location>
        <begin position="302"/>
        <end position="315"/>
    </location>
</feature>
<dbReference type="InterPro" id="IPR014720">
    <property type="entry name" value="dsRBD_dom"/>
</dbReference>
<feature type="domain" description="DRBM" evidence="6">
    <location>
        <begin position="33"/>
        <end position="102"/>
    </location>
</feature>
<dbReference type="SUPFAM" id="SSF54768">
    <property type="entry name" value="dsRNA-binding domain-like"/>
    <property type="match status" value="2"/>
</dbReference>
<feature type="compositionally biased region" description="Polar residues" evidence="5">
    <location>
        <begin position="267"/>
        <end position="277"/>
    </location>
</feature>
<feature type="region of interest" description="Disordered" evidence="5">
    <location>
        <begin position="267"/>
        <end position="315"/>
    </location>
</feature>
<dbReference type="OrthoDB" id="620161at2759"/>
<protein>
    <recommendedName>
        <fullName evidence="6">DRBM domain-containing protein</fullName>
    </recommendedName>
</protein>
<organism evidence="7 8">
    <name type="scientific">Oryza meyeriana var. granulata</name>
    <dbReference type="NCBI Taxonomy" id="110450"/>
    <lineage>
        <taxon>Eukaryota</taxon>
        <taxon>Viridiplantae</taxon>
        <taxon>Streptophyta</taxon>
        <taxon>Embryophyta</taxon>
        <taxon>Tracheophyta</taxon>
        <taxon>Spermatophyta</taxon>
        <taxon>Magnoliopsida</taxon>
        <taxon>Liliopsida</taxon>
        <taxon>Poales</taxon>
        <taxon>Poaceae</taxon>
        <taxon>BOP clade</taxon>
        <taxon>Oryzoideae</taxon>
        <taxon>Oryzeae</taxon>
        <taxon>Oryzinae</taxon>
        <taxon>Oryza</taxon>
        <taxon>Oryza meyeriana</taxon>
    </lineage>
</organism>
<evidence type="ECO:0000313" key="8">
    <source>
        <dbReference type="Proteomes" id="UP000479710"/>
    </source>
</evidence>
<name>A0A6G1CHA3_9ORYZ</name>
<evidence type="ECO:0000256" key="3">
    <source>
        <dbReference type="ARBA" id="ARBA00037597"/>
    </source>
</evidence>
<keyword evidence="1" id="KW-0677">Repeat</keyword>
<reference evidence="7 8" key="1">
    <citation type="submission" date="2019-11" db="EMBL/GenBank/DDBJ databases">
        <title>Whole genome sequence of Oryza granulata.</title>
        <authorList>
            <person name="Li W."/>
        </authorList>
    </citation>
    <scope>NUCLEOTIDE SEQUENCE [LARGE SCALE GENOMIC DNA]</scope>
    <source>
        <strain evidence="8">cv. Menghai</strain>
        <tissue evidence="7">Leaf</tissue>
    </source>
</reference>
<dbReference type="Gene3D" id="3.30.160.20">
    <property type="match status" value="2"/>
</dbReference>
<keyword evidence="2 4" id="KW-0694">RNA-binding</keyword>
<feature type="domain" description="DRBM" evidence="6">
    <location>
        <begin position="123"/>
        <end position="192"/>
    </location>
</feature>
<sequence>MAATAAEAPAAAAVPDQVSAPPAPLPSAPPHCNYKNLLQEFLQRANKKLPIYITICKGEHHQLKFESTVTVDSEEFSSTCCHRRVKDAEQDAAKVAYDILVGRKESDVNVTDVFELIDQDVVFSKSILHEFATKTNAAQPSYSVFKPAESRPITPFVASVLFAGNTYTGGAARNKKDAEQKAARAAIKSILGTNNTCMVQIIRSKENFITATAPSGYNKERGAAGQEINNNPTNTSLLFAPIKFTAPVIYESYGGPSGMVPVSQPISSSPLAVQEPNTMPEADPPFKPSAQAADVSKKRKNRTSEPEAKEERVLQ</sequence>
<dbReference type="AlphaFoldDB" id="A0A6G1CHA3"/>
<dbReference type="GO" id="GO:0003723">
    <property type="term" value="F:RNA binding"/>
    <property type="evidence" value="ECO:0007669"/>
    <property type="project" value="UniProtKB-UniRule"/>
</dbReference>
<gene>
    <name evidence="7" type="ORF">E2562_019543</name>
</gene>
<evidence type="ECO:0000256" key="5">
    <source>
        <dbReference type="SAM" id="MobiDB-lite"/>
    </source>
</evidence>
<feature type="compositionally biased region" description="Low complexity" evidence="5">
    <location>
        <begin position="1"/>
        <end position="20"/>
    </location>
</feature>
<dbReference type="EMBL" id="SPHZ02000009">
    <property type="protein sequence ID" value="KAF0899431.1"/>
    <property type="molecule type" value="Genomic_DNA"/>
</dbReference>
<keyword evidence="8" id="KW-1185">Reference proteome</keyword>
<evidence type="ECO:0000313" key="7">
    <source>
        <dbReference type="EMBL" id="KAF0899431.1"/>
    </source>
</evidence>
<dbReference type="SMART" id="SM00358">
    <property type="entry name" value="DSRM"/>
    <property type="match status" value="2"/>
</dbReference>
<evidence type="ECO:0000259" key="6">
    <source>
        <dbReference type="PROSITE" id="PS50137"/>
    </source>
</evidence>
<dbReference type="PROSITE" id="PS50137">
    <property type="entry name" value="DS_RBD"/>
    <property type="match status" value="2"/>
</dbReference>
<comment type="function">
    <text evidence="3">Binds double-stranded RNA.</text>
</comment>
<evidence type="ECO:0000256" key="1">
    <source>
        <dbReference type="ARBA" id="ARBA00022737"/>
    </source>
</evidence>
<accession>A0A6G1CHA3</accession>
<dbReference type="Pfam" id="PF00035">
    <property type="entry name" value="dsrm"/>
    <property type="match status" value="2"/>
</dbReference>